<dbReference type="SUPFAM" id="SSF74653">
    <property type="entry name" value="TolA/TonB C-terminal domain"/>
    <property type="match status" value="1"/>
</dbReference>
<evidence type="ECO:0000256" key="3">
    <source>
        <dbReference type="ARBA" id="ARBA00022448"/>
    </source>
</evidence>
<dbReference type="InterPro" id="IPR037682">
    <property type="entry name" value="TonB_C"/>
</dbReference>
<dbReference type="PANTHER" id="PTHR33446">
    <property type="entry name" value="PROTEIN TONB-RELATED"/>
    <property type="match status" value="1"/>
</dbReference>
<dbReference type="Gene3D" id="3.30.1150.10">
    <property type="match status" value="1"/>
</dbReference>
<dbReference type="PROSITE" id="PS52015">
    <property type="entry name" value="TONB_CTD"/>
    <property type="match status" value="1"/>
</dbReference>
<keyword evidence="5" id="KW-0997">Cell inner membrane</keyword>
<keyword evidence="6" id="KW-0812">Transmembrane</keyword>
<sequence>MKYLIFFSALFFIAPTVYGSMSDELILSDTTVYENPEDPAGYPKGMGAFYLEVQKQIDYPISAFESKLNGKVYISFVVEKDGTVSNVLVERSLNEECDRAAKDIVKKLVPWIPAKNNEKLVRQKMMLPISFDYKARKKFLNKKS</sequence>
<evidence type="ECO:0000259" key="11">
    <source>
        <dbReference type="PROSITE" id="PS52015"/>
    </source>
</evidence>
<dbReference type="Proteomes" id="UP000585050">
    <property type="component" value="Unassembled WGS sequence"/>
</dbReference>
<evidence type="ECO:0000256" key="4">
    <source>
        <dbReference type="ARBA" id="ARBA00022475"/>
    </source>
</evidence>
<evidence type="ECO:0000256" key="6">
    <source>
        <dbReference type="ARBA" id="ARBA00022692"/>
    </source>
</evidence>
<feature type="chain" id="PRO_5030569127" evidence="10">
    <location>
        <begin position="20"/>
        <end position="144"/>
    </location>
</feature>
<keyword evidence="7" id="KW-0653">Protein transport</keyword>
<evidence type="ECO:0000256" key="7">
    <source>
        <dbReference type="ARBA" id="ARBA00022927"/>
    </source>
</evidence>
<dbReference type="AlphaFoldDB" id="A0A7X8SQB7"/>
<gene>
    <name evidence="12" type="ORF">HGP29_24750</name>
</gene>
<evidence type="ECO:0000256" key="10">
    <source>
        <dbReference type="SAM" id="SignalP"/>
    </source>
</evidence>
<evidence type="ECO:0000313" key="12">
    <source>
        <dbReference type="EMBL" id="NLR94437.1"/>
    </source>
</evidence>
<accession>A0A7X8SQB7</accession>
<evidence type="ECO:0000256" key="2">
    <source>
        <dbReference type="ARBA" id="ARBA00006555"/>
    </source>
</evidence>
<dbReference type="InterPro" id="IPR051045">
    <property type="entry name" value="TonB-dependent_transducer"/>
</dbReference>
<keyword evidence="9" id="KW-0472">Membrane</keyword>
<dbReference type="EMBL" id="JABAIL010000012">
    <property type="protein sequence ID" value="NLR94437.1"/>
    <property type="molecule type" value="Genomic_DNA"/>
</dbReference>
<evidence type="ECO:0000313" key="13">
    <source>
        <dbReference type="Proteomes" id="UP000585050"/>
    </source>
</evidence>
<proteinExistence type="inferred from homology"/>
<dbReference type="GO" id="GO:0098797">
    <property type="term" value="C:plasma membrane protein complex"/>
    <property type="evidence" value="ECO:0007669"/>
    <property type="project" value="TreeGrafter"/>
</dbReference>
<dbReference type="GO" id="GO:0015031">
    <property type="term" value="P:protein transport"/>
    <property type="evidence" value="ECO:0007669"/>
    <property type="project" value="UniProtKB-KW"/>
</dbReference>
<dbReference type="GO" id="GO:0031992">
    <property type="term" value="F:energy transducer activity"/>
    <property type="evidence" value="ECO:0007669"/>
    <property type="project" value="TreeGrafter"/>
</dbReference>
<evidence type="ECO:0000256" key="1">
    <source>
        <dbReference type="ARBA" id="ARBA00004383"/>
    </source>
</evidence>
<keyword evidence="8" id="KW-1133">Transmembrane helix</keyword>
<comment type="similarity">
    <text evidence="2">Belongs to the TonB family.</text>
</comment>
<evidence type="ECO:0000256" key="8">
    <source>
        <dbReference type="ARBA" id="ARBA00022989"/>
    </source>
</evidence>
<protein>
    <submittedName>
        <fullName evidence="12">Energy transducer TonB</fullName>
    </submittedName>
</protein>
<keyword evidence="4" id="KW-1003">Cell membrane</keyword>
<feature type="signal peptide" evidence="10">
    <location>
        <begin position="1"/>
        <end position="19"/>
    </location>
</feature>
<dbReference type="GO" id="GO:0055085">
    <property type="term" value="P:transmembrane transport"/>
    <property type="evidence" value="ECO:0007669"/>
    <property type="project" value="InterPro"/>
</dbReference>
<keyword evidence="10" id="KW-0732">Signal</keyword>
<dbReference type="RefSeq" id="WP_168885148.1">
    <property type="nucleotide sequence ID" value="NZ_JABAIL010000012.1"/>
</dbReference>
<dbReference type="NCBIfam" id="TIGR01352">
    <property type="entry name" value="tonB_Cterm"/>
    <property type="match status" value="1"/>
</dbReference>
<comment type="caution">
    <text evidence="12">The sequence shown here is derived from an EMBL/GenBank/DDBJ whole genome shotgun (WGS) entry which is preliminary data.</text>
</comment>
<feature type="domain" description="TonB C-terminal" evidence="11">
    <location>
        <begin position="44"/>
        <end position="140"/>
    </location>
</feature>
<keyword evidence="13" id="KW-1185">Reference proteome</keyword>
<comment type="subcellular location">
    <subcellularLocation>
        <location evidence="1">Cell inner membrane</location>
        <topology evidence="1">Single-pass membrane protein</topology>
        <orientation evidence="1">Periplasmic side</orientation>
    </subcellularLocation>
</comment>
<dbReference type="Pfam" id="PF03544">
    <property type="entry name" value="TonB_C"/>
    <property type="match status" value="1"/>
</dbReference>
<evidence type="ECO:0000256" key="9">
    <source>
        <dbReference type="ARBA" id="ARBA00023136"/>
    </source>
</evidence>
<dbReference type="PANTHER" id="PTHR33446:SF2">
    <property type="entry name" value="PROTEIN TONB"/>
    <property type="match status" value="1"/>
</dbReference>
<reference evidence="12 13" key="1">
    <citation type="submission" date="2020-04" db="EMBL/GenBank/DDBJ databases">
        <title>Flammeovirga sp. SR4, a novel species isolated from seawater.</title>
        <authorList>
            <person name="Wang X."/>
        </authorList>
    </citation>
    <scope>NUCLEOTIDE SEQUENCE [LARGE SCALE GENOMIC DNA]</scope>
    <source>
        <strain evidence="12 13">SR4</strain>
    </source>
</reference>
<keyword evidence="3" id="KW-0813">Transport</keyword>
<organism evidence="12 13">
    <name type="scientific">Flammeovirga agarivorans</name>
    <dbReference type="NCBI Taxonomy" id="2726742"/>
    <lineage>
        <taxon>Bacteria</taxon>
        <taxon>Pseudomonadati</taxon>
        <taxon>Bacteroidota</taxon>
        <taxon>Cytophagia</taxon>
        <taxon>Cytophagales</taxon>
        <taxon>Flammeovirgaceae</taxon>
        <taxon>Flammeovirga</taxon>
    </lineage>
</organism>
<dbReference type="InterPro" id="IPR006260">
    <property type="entry name" value="TonB/TolA_C"/>
</dbReference>
<evidence type="ECO:0000256" key="5">
    <source>
        <dbReference type="ARBA" id="ARBA00022519"/>
    </source>
</evidence>
<name>A0A7X8SQB7_9BACT</name>